<dbReference type="Pfam" id="PF00072">
    <property type="entry name" value="Response_reg"/>
    <property type="match status" value="1"/>
</dbReference>
<gene>
    <name evidence="5" type="ORF">SAMN04244559_01222</name>
</gene>
<dbReference type="InterPro" id="IPR011006">
    <property type="entry name" value="CheY-like_superfamily"/>
</dbReference>
<feature type="region of interest" description="Disordered" evidence="2">
    <location>
        <begin position="139"/>
        <end position="203"/>
    </location>
</feature>
<accession>A0A1H6H948</accession>
<feature type="compositionally biased region" description="Low complexity" evidence="2">
    <location>
        <begin position="330"/>
        <end position="343"/>
    </location>
</feature>
<organism evidence="5 6">
    <name type="scientific">Magnetospirillum fulvum</name>
    <name type="common">Rhodospirillum fulvum</name>
    <dbReference type="NCBI Taxonomy" id="1082"/>
    <lineage>
        <taxon>Bacteria</taxon>
        <taxon>Pseudomonadati</taxon>
        <taxon>Pseudomonadota</taxon>
        <taxon>Alphaproteobacteria</taxon>
        <taxon>Rhodospirillales</taxon>
        <taxon>Rhodospirillaceae</taxon>
        <taxon>Magnetospirillum</taxon>
    </lineage>
</organism>
<evidence type="ECO:0000256" key="1">
    <source>
        <dbReference type="PROSITE-ProRule" id="PRU00169"/>
    </source>
</evidence>
<dbReference type="SUPFAM" id="SSF52172">
    <property type="entry name" value="CheY-like"/>
    <property type="match status" value="1"/>
</dbReference>
<dbReference type="GO" id="GO:0000160">
    <property type="term" value="P:phosphorelay signal transduction system"/>
    <property type="evidence" value="ECO:0007669"/>
    <property type="project" value="InterPro"/>
</dbReference>
<feature type="region of interest" description="Disordered" evidence="2">
    <location>
        <begin position="329"/>
        <end position="352"/>
    </location>
</feature>
<dbReference type="AlphaFoldDB" id="A0A1H6H948"/>
<dbReference type="PRINTS" id="PR00103">
    <property type="entry name" value="CAMPKINASE"/>
</dbReference>
<keyword evidence="6" id="KW-1185">Reference proteome</keyword>
<dbReference type="InterPro" id="IPR001789">
    <property type="entry name" value="Sig_transdc_resp-reg_receiver"/>
</dbReference>
<feature type="domain" description="Cyclic nucleotide-binding" evidence="3">
    <location>
        <begin position="206"/>
        <end position="306"/>
    </location>
</feature>
<dbReference type="PROSITE" id="PS50042">
    <property type="entry name" value="CNMP_BINDING_3"/>
    <property type="match status" value="1"/>
</dbReference>
<feature type="domain" description="Response regulatory" evidence="4">
    <location>
        <begin position="13"/>
        <end position="132"/>
    </location>
</feature>
<proteinExistence type="predicted"/>
<dbReference type="InterPro" id="IPR052048">
    <property type="entry name" value="ST_Response_Regulator"/>
</dbReference>
<evidence type="ECO:0000313" key="6">
    <source>
        <dbReference type="Proteomes" id="UP000182983"/>
    </source>
</evidence>
<dbReference type="Gene3D" id="2.60.120.10">
    <property type="entry name" value="Jelly Rolls"/>
    <property type="match status" value="1"/>
</dbReference>
<dbReference type="PANTHER" id="PTHR43228">
    <property type="entry name" value="TWO-COMPONENT RESPONSE REGULATOR"/>
    <property type="match status" value="1"/>
</dbReference>
<name>A0A1H6H948_MAGFU</name>
<dbReference type="PANTHER" id="PTHR43228:SF1">
    <property type="entry name" value="TWO-COMPONENT RESPONSE REGULATOR ARR22"/>
    <property type="match status" value="1"/>
</dbReference>
<dbReference type="Gene3D" id="3.40.50.2300">
    <property type="match status" value="1"/>
</dbReference>
<dbReference type="CDD" id="cd00038">
    <property type="entry name" value="CAP_ED"/>
    <property type="match status" value="1"/>
</dbReference>
<dbReference type="InterPro" id="IPR014710">
    <property type="entry name" value="RmlC-like_jellyroll"/>
</dbReference>
<dbReference type="RefSeq" id="WP_074766581.1">
    <property type="nucleotide sequence ID" value="NZ_FNWO01000004.1"/>
</dbReference>
<dbReference type="InterPro" id="IPR000595">
    <property type="entry name" value="cNMP-bd_dom"/>
</dbReference>
<evidence type="ECO:0000259" key="4">
    <source>
        <dbReference type="PROSITE" id="PS50110"/>
    </source>
</evidence>
<dbReference type="SUPFAM" id="SSF51206">
    <property type="entry name" value="cAMP-binding domain-like"/>
    <property type="match status" value="1"/>
</dbReference>
<reference evidence="6" key="1">
    <citation type="submission" date="2016-10" db="EMBL/GenBank/DDBJ databases">
        <authorList>
            <person name="Varghese N."/>
            <person name="Submissions S."/>
        </authorList>
    </citation>
    <scope>NUCLEOTIDE SEQUENCE [LARGE SCALE GENOMIC DNA]</scope>
    <source>
        <strain evidence="6">DSM 13234</strain>
    </source>
</reference>
<dbReference type="EMBL" id="FNWO01000004">
    <property type="protein sequence ID" value="SEH32317.1"/>
    <property type="molecule type" value="Genomic_DNA"/>
</dbReference>
<dbReference type="SMART" id="SM00100">
    <property type="entry name" value="cNMP"/>
    <property type="match status" value="1"/>
</dbReference>
<dbReference type="PROSITE" id="PS50110">
    <property type="entry name" value="RESPONSE_REGULATORY"/>
    <property type="match status" value="1"/>
</dbReference>
<dbReference type="InterPro" id="IPR018490">
    <property type="entry name" value="cNMP-bd_dom_sf"/>
</dbReference>
<dbReference type="SMART" id="SM00448">
    <property type="entry name" value="REC"/>
    <property type="match status" value="1"/>
</dbReference>
<dbReference type="Proteomes" id="UP000182983">
    <property type="component" value="Unassembled WGS sequence"/>
</dbReference>
<protein>
    <submittedName>
        <fullName evidence="5">Response regulator receiver domain-containing protein</fullName>
    </submittedName>
</protein>
<evidence type="ECO:0000259" key="3">
    <source>
        <dbReference type="PROSITE" id="PS50042"/>
    </source>
</evidence>
<sequence>MDIDIDVDLGPIVALVIDDNRYARSFIKTALHSFGVRTIHEANDGPAALDLLGRETVHLVIVAHNLSPMNGIDFTRAVRGGESVGCIDVAIIMVSAESSRETVVLSRNAGVTEFLVKPLSTESLFRRVRNVLVNPRAFVQTPDYTGPDRRSLALPPPGQTDRRVAPPLPRPAPLVQPAGGPIRMLTTPSAAPRRAAAPPPDRNGRRRFVPGDLIFAEGDPGDVAYVVESGAVSIFKQVGEHEVELGRIGASGVFGEMALIDGEPRMAAARAIEDTVCLVIPMAALQAQLGKTPELVILVMETLLHDIRRMGRELGHIRAILDKKRAAEKALPAASMPPDSAPSRGERAQPLT</sequence>
<comment type="caution">
    <text evidence="1">Lacks conserved residue(s) required for the propagation of feature annotation.</text>
</comment>
<evidence type="ECO:0000256" key="2">
    <source>
        <dbReference type="SAM" id="MobiDB-lite"/>
    </source>
</evidence>
<dbReference type="Pfam" id="PF00027">
    <property type="entry name" value="cNMP_binding"/>
    <property type="match status" value="1"/>
</dbReference>
<evidence type="ECO:0000313" key="5">
    <source>
        <dbReference type="EMBL" id="SEH32317.1"/>
    </source>
</evidence>